<dbReference type="Gene3D" id="1.10.10.60">
    <property type="entry name" value="Homeodomain-like"/>
    <property type="match status" value="2"/>
</dbReference>
<keyword evidence="2" id="KW-0238">DNA-binding</keyword>
<keyword evidence="3" id="KW-0804">Transcription</keyword>
<comment type="caution">
    <text evidence="6">The sequence shown here is derived from an EMBL/GenBank/DDBJ whole genome shotgun (WGS) entry which is preliminary data.</text>
</comment>
<feature type="region of interest" description="Disordered" evidence="4">
    <location>
        <begin position="88"/>
        <end position="108"/>
    </location>
</feature>
<dbReference type="EMBL" id="JAAFGS010000010">
    <property type="protein sequence ID" value="NGZ77640.1"/>
    <property type="molecule type" value="Genomic_DNA"/>
</dbReference>
<dbReference type="PROSITE" id="PS01124">
    <property type="entry name" value="HTH_ARAC_FAMILY_2"/>
    <property type="match status" value="1"/>
</dbReference>
<dbReference type="InterPro" id="IPR018060">
    <property type="entry name" value="HTH_AraC"/>
</dbReference>
<evidence type="ECO:0000256" key="1">
    <source>
        <dbReference type="ARBA" id="ARBA00023015"/>
    </source>
</evidence>
<dbReference type="RefSeq" id="WP_166278429.1">
    <property type="nucleotide sequence ID" value="NZ_JAAFGS010000010.1"/>
</dbReference>
<dbReference type="SUPFAM" id="SSF46689">
    <property type="entry name" value="Homeodomain-like"/>
    <property type="match status" value="2"/>
</dbReference>
<evidence type="ECO:0000256" key="2">
    <source>
        <dbReference type="ARBA" id="ARBA00023125"/>
    </source>
</evidence>
<dbReference type="Proteomes" id="UP000800303">
    <property type="component" value="Unassembled WGS sequence"/>
</dbReference>
<evidence type="ECO:0000256" key="4">
    <source>
        <dbReference type="SAM" id="MobiDB-lite"/>
    </source>
</evidence>
<evidence type="ECO:0000313" key="6">
    <source>
        <dbReference type="EMBL" id="NGZ77640.1"/>
    </source>
</evidence>
<dbReference type="Pfam" id="PF12833">
    <property type="entry name" value="HTH_18"/>
    <property type="match status" value="1"/>
</dbReference>
<reference evidence="6 7" key="1">
    <citation type="submission" date="2020-01" db="EMBL/GenBank/DDBJ databases">
        <title>Polyphasic characterisation and genomic insights into a novel alkali tolerant bacterium VR-M41.</title>
        <authorList>
            <person name="Vemuluri V.R."/>
        </authorList>
    </citation>
    <scope>NUCLEOTIDE SEQUENCE [LARGE SCALE GENOMIC DNA]</scope>
    <source>
        <strain evidence="6 7">VR-M41</strain>
    </source>
</reference>
<feature type="non-terminal residue" evidence="6">
    <location>
        <position position="1"/>
    </location>
</feature>
<dbReference type="InterPro" id="IPR020449">
    <property type="entry name" value="Tscrpt_reg_AraC-type_HTH"/>
</dbReference>
<dbReference type="PRINTS" id="PR00032">
    <property type="entry name" value="HTHARAC"/>
</dbReference>
<keyword evidence="7" id="KW-1185">Reference proteome</keyword>
<dbReference type="SMART" id="SM00342">
    <property type="entry name" value="HTH_ARAC"/>
    <property type="match status" value="1"/>
</dbReference>
<sequence>FEQGLQTIGRRFAEPLTAERLASELNVSASHLRKIFLRYAGETPKSYISALRLRHAERYLLHTDMKLHAIAGACGYGDEFHFSRTFKKRKGLSPSAFRRTSRERGDRL</sequence>
<organism evidence="6 7">
    <name type="scientific">Saccharibacillus alkalitolerans</name>
    <dbReference type="NCBI Taxonomy" id="2705290"/>
    <lineage>
        <taxon>Bacteria</taxon>
        <taxon>Bacillati</taxon>
        <taxon>Bacillota</taxon>
        <taxon>Bacilli</taxon>
        <taxon>Bacillales</taxon>
        <taxon>Paenibacillaceae</taxon>
        <taxon>Saccharibacillus</taxon>
    </lineage>
</organism>
<gene>
    <name evidence="6" type="ORF">GYN08_20310</name>
</gene>
<dbReference type="PANTHER" id="PTHR43280">
    <property type="entry name" value="ARAC-FAMILY TRANSCRIPTIONAL REGULATOR"/>
    <property type="match status" value="1"/>
</dbReference>
<evidence type="ECO:0000256" key="3">
    <source>
        <dbReference type="ARBA" id="ARBA00023163"/>
    </source>
</evidence>
<feature type="domain" description="HTH araC/xylS-type" evidence="5">
    <location>
        <begin position="2"/>
        <end position="100"/>
    </location>
</feature>
<keyword evidence="1" id="KW-0805">Transcription regulation</keyword>
<protein>
    <submittedName>
        <fullName evidence="6">Helix-turn-helix transcriptional regulator</fullName>
    </submittedName>
</protein>
<name>A0ABX0FCB5_9BACL</name>
<evidence type="ECO:0000259" key="5">
    <source>
        <dbReference type="PROSITE" id="PS01124"/>
    </source>
</evidence>
<evidence type="ECO:0000313" key="7">
    <source>
        <dbReference type="Proteomes" id="UP000800303"/>
    </source>
</evidence>
<dbReference type="InterPro" id="IPR009057">
    <property type="entry name" value="Homeodomain-like_sf"/>
</dbReference>
<accession>A0ABX0FCB5</accession>
<proteinExistence type="predicted"/>
<dbReference type="PANTHER" id="PTHR43280:SF2">
    <property type="entry name" value="HTH-TYPE TRANSCRIPTIONAL REGULATOR EXSA"/>
    <property type="match status" value="1"/>
</dbReference>